<reference evidence="10 11" key="1">
    <citation type="journal article" date="2019" name="Int. J. Syst. Evol. Microbiol.">
        <title>The Global Catalogue of Microorganisms (GCM) 10K type strain sequencing project: providing services to taxonomists for standard genome sequencing and annotation.</title>
        <authorList>
            <consortium name="The Broad Institute Genomics Platform"/>
            <consortium name="The Broad Institute Genome Sequencing Center for Infectious Disease"/>
            <person name="Wu L."/>
            <person name="Ma J."/>
        </authorList>
    </citation>
    <scope>NUCLEOTIDE SEQUENCE [LARGE SCALE GENOMIC DNA]</scope>
    <source>
        <strain evidence="10 11">JCM 15421</strain>
    </source>
</reference>
<dbReference type="Pfam" id="PF18967">
    <property type="entry name" value="PycTM"/>
    <property type="match status" value="1"/>
</dbReference>
<evidence type="ECO:0000313" key="11">
    <source>
        <dbReference type="Proteomes" id="UP001501523"/>
    </source>
</evidence>
<protein>
    <recommendedName>
        <fullName evidence="9">Pycsar effector protein domain-containing protein</fullName>
    </recommendedName>
</protein>
<dbReference type="InterPro" id="IPR043760">
    <property type="entry name" value="PycTM_dom"/>
</dbReference>
<keyword evidence="4" id="KW-0547">Nucleotide-binding</keyword>
<comment type="caution">
    <text evidence="10">The sequence shown here is derived from an EMBL/GenBank/DDBJ whole genome shotgun (WGS) entry which is preliminary data.</text>
</comment>
<feature type="transmembrane region" description="Helical" evidence="8">
    <location>
        <begin position="94"/>
        <end position="115"/>
    </location>
</feature>
<feature type="transmembrane region" description="Helical" evidence="8">
    <location>
        <begin position="184"/>
        <end position="201"/>
    </location>
</feature>
<evidence type="ECO:0000256" key="1">
    <source>
        <dbReference type="ARBA" id="ARBA00004236"/>
    </source>
</evidence>
<gene>
    <name evidence="10" type="ORF">GCM10009105_35570</name>
</gene>
<sequence>MHACLSPAHGGGSVLAKMPRNGRWAGQAMDEHSAAESFARVPERNTGDAMLRTAQQHHVALSSMADTKANIIITVSSIVLTLSLGRLADPELRVSVITLATFTLIALLLAILAVLPKHRPLKLDGEVLPHDFNLLFFGHFAEMSRERFLEEIARAMKPDGSVYRTMANDLYSIGWYLARRKYRYLRYSYLFFLMGFVLASLEQGWRMLAR</sequence>
<keyword evidence="7 8" id="KW-0472">Membrane</keyword>
<keyword evidence="11" id="KW-1185">Reference proteome</keyword>
<keyword evidence="5 8" id="KW-1133">Transmembrane helix</keyword>
<dbReference type="EMBL" id="BAAAEU010000025">
    <property type="protein sequence ID" value="GAA0723502.1"/>
    <property type="molecule type" value="Genomic_DNA"/>
</dbReference>
<evidence type="ECO:0000256" key="6">
    <source>
        <dbReference type="ARBA" id="ARBA00023118"/>
    </source>
</evidence>
<evidence type="ECO:0000256" key="2">
    <source>
        <dbReference type="ARBA" id="ARBA00022475"/>
    </source>
</evidence>
<evidence type="ECO:0000256" key="5">
    <source>
        <dbReference type="ARBA" id="ARBA00022989"/>
    </source>
</evidence>
<keyword evidence="3 8" id="KW-0812">Transmembrane</keyword>
<evidence type="ECO:0000256" key="3">
    <source>
        <dbReference type="ARBA" id="ARBA00022692"/>
    </source>
</evidence>
<comment type="subcellular location">
    <subcellularLocation>
        <location evidence="1">Cell membrane</location>
    </subcellularLocation>
</comment>
<accession>A0ABN1IXN6</accession>
<keyword evidence="2" id="KW-1003">Cell membrane</keyword>
<organism evidence="10 11">
    <name type="scientific">Dokdonella soli</name>
    <dbReference type="NCBI Taxonomy" id="529810"/>
    <lineage>
        <taxon>Bacteria</taxon>
        <taxon>Pseudomonadati</taxon>
        <taxon>Pseudomonadota</taxon>
        <taxon>Gammaproteobacteria</taxon>
        <taxon>Lysobacterales</taxon>
        <taxon>Rhodanobacteraceae</taxon>
        <taxon>Dokdonella</taxon>
    </lineage>
</organism>
<keyword evidence="6" id="KW-0051">Antiviral defense</keyword>
<evidence type="ECO:0000256" key="8">
    <source>
        <dbReference type="SAM" id="Phobius"/>
    </source>
</evidence>
<evidence type="ECO:0000256" key="4">
    <source>
        <dbReference type="ARBA" id="ARBA00022741"/>
    </source>
</evidence>
<evidence type="ECO:0000256" key="7">
    <source>
        <dbReference type="ARBA" id="ARBA00023136"/>
    </source>
</evidence>
<proteinExistence type="predicted"/>
<evidence type="ECO:0000313" key="10">
    <source>
        <dbReference type="EMBL" id="GAA0723502.1"/>
    </source>
</evidence>
<evidence type="ECO:0000259" key="9">
    <source>
        <dbReference type="Pfam" id="PF18967"/>
    </source>
</evidence>
<dbReference type="Proteomes" id="UP001501523">
    <property type="component" value="Unassembled WGS sequence"/>
</dbReference>
<feature type="domain" description="Pycsar effector protein" evidence="9">
    <location>
        <begin position="50"/>
        <end position="199"/>
    </location>
</feature>
<name>A0ABN1IXN6_9GAMM</name>